<accession>A0A8C6SJH1</accession>
<protein>
    <recommendedName>
        <fullName evidence="5">B30.2/SPRY domain-containing protein</fullName>
    </recommendedName>
</protein>
<dbReference type="PANTHER" id="PTHR25465">
    <property type="entry name" value="B-BOX DOMAIN CONTAINING"/>
    <property type="match status" value="1"/>
</dbReference>
<dbReference type="GO" id="GO:0008270">
    <property type="term" value="F:zinc ion binding"/>
    <property type="evidence" value="ECO:0007669"/>
    <property type="project" value="UniProtKB-KW"/>
</dbReference>
<dbReference type="GO" id="GO:0005737">
    <property type="term" value="C:cytoplasm"/>
    <property type="evidence" value="ECO:0007669"/>
    <property type="project" value="UniProtKB-ARBA"/>
</dbReference>
<sequence length="324" mass="36849">MALLLLKRRSEVEQQIHSEEQTQLKQVQELQDQLQRDVTELKRNISELDQFLQLCPSLSTDSQRTKIQTGPRRCFQEVTRAVSELRDKLKLSLEEGLTNVTLALSPTPAEPTNVTLALSPTPAEPTNVTLALSPTPAEPTTREDFLQYSAEITLDPNTANKYLKLTDGNRRATFMREDQSYPDHQDRFSWYFQVLSRESLTGRCYWEVEWSGGGVYLAVSYRDIQRKGSNISGFGYNDKSWALQCDSNSNSYTFCFNSVGSDVSGPFSSRIGVYLDHGAGALSFYSVQNQTMTLLHRVQTRFTQPLYAGVWPYFPMETLHIFPN</sequence>
<dbReference type="Ensembl" id="ENSNMLT00000007162.1">
    <property type="protein sequence ID" value="ENSNMLP00000006261.1"/>
    <property type="gene ID" value="ENSNMLG00000004569.1"/>
</dbReference>
<dbReference type="SUPFAM" id="SSF49899">
    <property type="entry name" value="Concanavalin A-like lectins/glucanases"/>
    <property type="match status" value="1"/>
</dbReference>
<keyword evidence="4" id="KW-0175">Coiled coil</keyword>
<keyword evidence="7" id="KW-1185">Reference proteome</keyword>
<dbReference type="PANTHER" id="PTHR25465:SF5">
    <property type="entry name" value="E3 UBIQUITIN_ISG15 LIGASE TRIM25-RELATED"/>
    <property type="match status" value="1"/>
</dbReference>
<dbReference type="Pfam" id="PF25600">
    <property type="entry name" value="TRIM_CC"/>
    <property type="match status" value="1"/>
</dbReference>
<keyword evidence="1" id="KW-0479">Metal-binding</keyword>
<evidence type="ECO:0000256" key="2">
    <source>
        <dbReference type="ARBA" id="ARBA00022771"/>
    </source>
</evidence>
<dbReference type="InterPro" id="IPR006574">
    <property type="entry name" value="PRY"/>
</dbReference>
<name>A0A8C6SJH1_9GOBI</name>
<dbReference type="PROSITE" id="PS50188">
    <property type="entry name" value="B302_SPRY"/>
    <property type="match status" value="1"/>
</dbReference>
<evidence type="ECO:0000256" key="1">
    <source>
        <dbReference type="ARBA" id="ARBA00022723"/>
    </source>
</evidence>
<dbReference type="InterPro" id="IPR051051">
    <property type="entry name" value="E3_ubiq-ligase_TRIM/RNF"/>
</dbReference>
<dbReference type="SMART" id="SM00449">
    <property type="entry name" value="SPRY"/>
    <property type="match status" value="1"/>
</dbReference>
<dbReference type="Proteomes" id="UP000694523">
    <property type="component" value="Unplaced"/>
</dbReference>
<dbReference type="InterPro" id="IPR043136">
    <property type="entry name" value="B30.2/SPRY_sf"/>
</dbReference>
<keyword evidence="2" id="KW-0863">Zinc-finger</keyword>
<evidence type="ECO:0000313" key="6">
    <source>
        <dbReference type="Ensembl" id="ENSNMLP00000006261.1"/>
    </source>
</evidence>
<keyword evidence="3" id="KW-0862">Zinc</keyword>
<dbReference type="InterPro" id="IPR001870">
    <property type="entry name" value="B30.2/SPRY"/>
</dbReference>
<dbReference type="InterPro" id="IPR013320">
    <property type="entry name" value="ConA-like_dom_sf"/>
</dbReference>
<organism evidence="6 7">
    <name type="scientific">Neogobius melanostomus</name>
    <name type="common">round goby</name>
    <dbReference type="NCBI Taxonomy" id="47308"/>
    <lineage>
        <taxon>Eukaryota</taxon>
        <taxon>Metazoa</taxon>
        <taxon>Chordata</taxon>
        <taxon>Craniata</taxon>
        <taxon>Vertebrata</taxon>
        <taxon>Euteleostomi</taxon>
        <taxon>Actinopterygii</taxon>
        <taxon>Neopterygii</taxon>
        <taxon>Teleostei</taxon>
        <taxon>Neoteleostei</taxon>
        <taxon>Acanthomorphata</taxon>
        <taxon>Gobiaria</taxon>
        <taxon>Gobiiformes</taxon>
        <taxon>Gobioidei</taxon>
        <taxon>Gobiidae</taxon>
        <taxon>Benthophilinae</taxon>
        <taxon>Neogobiini</taxon>
        <taxon>Neogobius</taxon>
    </lineage>
</organism>
<dbReference type="Gene3D" id="2.60.120.920">
    <property type="match status" value="1"/>
</dbReference>
<evidence type="ECO:0000256" key="3">
    <source>
        <dbReference type="ARBA" id="ARBA00022833"/>
    </source>
</evidence>
<feature type="coiled-coil region" evidence="4">
    <location>
        <begin position="17"/>
        <end position="51"/>
    </location>
</feature>
<dbReference type="Pfam" id="PF13765">
    <property type="entry name" value="PRY"/>
    <property type="match status" value="1"/>
</dbReference>
<dbReference type="InterPro" id="IPR003879">
    <property type="entry name" value="Butyrophylin_SPRY"/>
</dbReference>
<feature type="domain" description="B30.2/SPRY" evidence="5">
    <location>
        <begin position="132"/>
        <end position="324"/>
    </location>
</feature>
<reference evidence="6" key="1">
    <citation type="submission" date="2025-08" db="UniProtKB">
        <authorList>
            <consortium name="Ensembl"/>
        </authorList>
    </citation>
    <scope>IDENTIFICATION</scope>
</reference>
<proteinExistence type="predicted"/>
<evidence type="ECO:0000259" key="5">
    <source>
        <dbReference type="PROSITE" id="PS50188"/>
    </source>
</evidence>
<reference evidence="6" key="2">
    <citation type="submission" date="2025-09" db="UniProtKB">
        <authorList>
            <consortium name="Ensembl"/>
        </authorList>
    </citation>
    <scope>IDENTIFICATION</scope>
</reference>
<dbReference type="InterPro" id="IPR058030">
    <property type="entry name" value="TRIM8/14/16/25/29/45/65_CC"/>
</dbReference>
<dbReference type="PRINTS" id="PR01407">
    <property type="entry name" value="BUTYPHLNCDUF"/>
</dbReference>
<evidence type="ECO:0000256" key="4">
    <source>
        <dbReference type="SAM" id="Coils"/>
    </source>
</evidence>
<dbReference type="CDD" id="cd16040">
    <property type="entry name" value="SPRY_PRY_SNTX"/>
    <property type="match status" value="1"/>
</dbReference>
<dbReference type="Pfam" id="PF00622">
    <property type="entry name" value="SPRY"/>
    <property type="match status" value="1"/>
</dbReference>
<evidence type="ECO:0000313" key="7">
    <source>
        <dbReference type="Proteomes" id="UP000694523"/>
    </source>
</evidence>
<dbReference type="AlphaFoldDB" id="A0A8C6SJH1"/>
<dbReference type="SMART" id="SM00589">
    <property type="entry name" value="PRY"/>
    <property type="match status" value="1"/>
</dbReference>
<dbReference type="InterPro" id="IPR003877">
    <property type="entry name" value="SPRY_dom"/>
</dbReference>